<feature type="compositionally biased region" description="Polar residues" evidence="1">
    <location>
        <begin position="143"/>
        <end position="154"/>
    </location>
</feature>
<reference evidence="2 3" key="1">
    <citation type="submission" date="2023-01" db="EMBL/GenBank/DDBJ databases">
        <title>Cultivation and genomic characterization of new, ubiquitous marine nitrite-oxidizing bacteria from the Nitrospirales.</title>
        <authorList>
            <person name="Mueller A.J."/>
            <person name="Daebeler A."/>
            <person name="Herbold C.W."/>
            <person name="Kirkegaard R.H."/>
            <person name="Daims H."/>
        </authorList>
    </citation>
    <scope>NUCLEOTIDE SEQUENCE [LARGE SCALE GENOMIC DNA]</scope>
    <source>
        <strain evidence="2 3">VA</strain>
    </source>
</reference>
<dbReference type="EMBL" id="CP116967">
    <property type="protein sequence ID" value="WNM59014.1"/>
    <property type="molecule type" value="Genomic_DNA"/>
</dbReference>
<gene>
    <name evidence="2" type="ORF">PP769_04400</name>
</gene>
<evidence type="ECO:0000256" key="1">
    <source>
        <dbReference type="SAM" id="MobiDB-lite"/>
    </source>
</evidence>
<dbReference type="KEGG" id="nall:PP769_04400"/>
<evidence type="ECO:0000313" key="3">
    <source>
        <dbReference type="Proteomes" id="UP001302719"/>
    </source>
</evidence>
<dbReference type="Pfam" id="PF05258">
    <property type="entry name" value="DciA"/>
    <property type="match status" value="1"/>
</dbReference>
<name>A0AA96GID2_9BACT</name>
<evidence type="ECO:0000313" key="2">
    <source>
        <dbReference type="EMBL" id="WNM59014.1"/>
    </source>
</evidence>
<feature type="compositionally biased region" description="Pro residues" evidence="1">
    <location>
        <begin position="100"/>
        <end position="112"/>
    </location>
</feature>
<dbReference type="Proteomes" id="UP001302719">
    <property type="component" value="Chromosome"/>
</dbReference>
<dbReference type="AlphaFoldDB" id="A0AA96GID2"/>
<sequence length="178" mass="19703">MSYFESIQSLIQDFSKGNPLGLKLSEVQLQQEWEHLVGETMAKHSYPESIRFKKLHLVADNSIWLQQLMFLRPAILEAIHSMMPELGLTEVVLRIGSIPQAPPQQDPLPQDPPDFVGEPSPFATGLAKRLSNPDLQTILSQTITKALAESSPSTREPGKTSEHEDLPPPTSLETPTAS</sequence>
<dbReference type="RefSeq" id="WP_312645642.1">
    <property type="nucleotide sequence ID" value="NZ_CP116967.1"/>
</dbReference>
<dbReference type="InterPro" id="IPR007922">
    <property type="entry name" value="DciA-like"/>
</dbReference>
<keyword evidence="3" id="KW-1185">Reference proteome</keyword>
<feature type="region of interest" description="Disordered" evidence="1">
    <location>
        <begin position="99"/>
        <end position="127"/>
    </location>
</feature>
<organism evidence="2 3">
    <name type="scientific">Candidatus Nitrospira allomarina</name>
    <dbReference type="NCBI Taxonomy" id="3020900"/>
    <lineage>
        <taxon>Bacteria</taxon>
        <taxon>Pseudomonadati</taxon>
        <taxon>Nitrospirota</taxon>
        <taxon>Nitrospiria</taxon>
        <taxon>Nitrospirales</taxon>
        <taxon>Nitrospiraceae</taxon>
        <taxon>Nitrospira</taxon>
    </lineage>
</organism>
<protein>
    <submittedName>
        <fullName evidence="2">DUF721 domain-containing protein</fullName>
    </submittedName>
</protein>
<accession>A0AA96GID2</accession>
<feature type="region of interest" description="Disordered" evidence="1">
    <location>
        <begin position="143"/>
        <end position="178"/>
    </location>
</feature>
<proteinExistence type="predicted"/>
<feature type="compositionally biased region" description="Basic and acidic residues" evidence="1">
    <location>
        <begin position="156"/>
        <end position="166"/>
    </location>
</feature>
<dbReference type="PANTHER" id="PTHR36456:SF1">
    <property type="entry name" value="UPF0232 PROTEIN SCO3875"/>
    <property type="match status" value="1"/>
</dbReference>
<dbReference type="PANTHER" id="PTHR36456">
    <property type="entry name" value="UPF0232 PROTEIN SCO3875"/>
    <property type="match status" value="1"/>
</dbReference>